<dbReference type="EMBL" id="CM000840">
    <property type="protein sequence ID" value="KRH47112.1"/>
    <property type="molecule type" value="Genomic_DNA"/>
</dbReference>
<dbReference type="Gramene" id="KRH47112">
    <property type="protein sequence ID" value="KRH47112"/>
    <property type="gene ID" value="GLYMA_07G009400"/>
</dbReference>
<dbReference type="SMR" id="K7KYY1"/>
<evidence type="ECO:0000313" key="2">
    <source>
        <dbReference type="EnsemblPlants" id="KRH47112"/>
    </source>
</evidence>
<reference evidence="1 2" key="1">
    <citation type="journal article" date="2010" name="Nature">
        <title>Genome sequence of the palaeopolyploid soybean.</title>
        <authorList>
            <person name="Schmutz J."/>
            <person name="Cannon S.B."/>
            <person name="Schlueter J."/>
            <person name="Ma J."/>
            <person name="Mitros T."/>
            <person name="Nelson W."/>
            <person name="Hyten D.L."/>
            <person name="Song Q."/>
            <person name="Thelen J.J."/>
            <person name="Cheng J."/>
            <person name="Xu D."/>
            <person name="Hellsten U."/>
            <person name="May G.D."/>
            <person name="Yu Y."/>
            <person name="Sakurai T."/>
            <person name="Umezawa T."/>
            <person name="Bhattacharyya M.K."/>
            <person name="Sandhu D."/>
            <person name="Valliyodan B."/>
            <person name="Lindquist E."/>
            <person name="Peto M."/>
            <person name="Grant D."/>
            <person name="Shu S."/>
            <person name="Goodstein D."/>
            <person name="Barry K."/>
            <person name="Futrell-Griggs M."/>
            <person name="Abernathy B."/>
            <person name="Du J."/>
            <person name="Tian Z."/>
            <person name="Zhu L."/>
            <person name="Gill N."/>
            <person name="Joshi T."/>
            <person name="Libault M."/>
            <person name="Sethuraman A."/>
            <person name="Zhang X.-C."/>
            <person name="Shinozaki K."/>
            <person name="Nguyen H.T."/>
            <person name="Wing R.A."/>
            <person name="Cregan P."/>
            <person name="Specht J."/>
            <person name="Grimwood J."/>
            <person name="Rokhsar D."/>
            <person name="Stacey G."/>
            <person name="Shoemaker R.C."/>
            <person name="Jackson S.A."/>
        </authorList>
    </citation>
    <scope>NUCLEOTIDE SEQUENCE [LARGE SCALE GENOMIC DNA]</scope>
    <source>
        <strain evidence="2">cv. Williams 82</strain>
        <tissue evidence="1">Callus</tissue>
    </source>
</reference>
<keyword evidence="3" id="KW-1185">Reference proteome</keyword>
<dbReference type="EnsemblPlants" id="KRH47112">
    <property type="protein sequence ID" value="KRH47112"/>
    <property type="gene ID" value="GLYMA_07G009400"/>
</dbReference>
<gene>
    <name evidence="1" type="ORF">GLYMA_07G009400</name>
</gene>
<name>K7KYY1_SOYBN</name>
<organism evidence="2">
    <name type="scientific">Glycine max</name>
    <name type="common">Soybean</name>
    <name type="synonym">Glycine hispida</name>
    <dbReference type="NCBI Taxonomy" id="3847"/>
    <lineage>
        <taxon>Eukaryota</taxon>
        <taxon>Viridiplantae</taxon>
        <taxon>Streptophyta</taxon>
        <taxon>Embryophyta</taxon>
        <taxon>Tracheophyta</taxon>
        <taxon>Spermatophyta</taxon>
        <taxon>Magnoliopsida</taxon>
        <taxon>eudicotyledons</taxon>
        <taxon>Gunneridae</taxon>
        <taxon>Pentapetalae</taxon>
        <taxon>rosids</taxon>
        <taxon>fabids</taxon>
        <taxon>Fabales</taxon>
        <taxon>Fabaceae</taxon>
        <taxon>Papilionoideae</taxon>
        <taxon>50 kb inversion clade</taxon>
        <taxon>NPAAA clade</taxon>
        <taxon>indigoferoid/millettioid clade</taxon>
        <taxon>Phaseoleae</taxon>
        <taxon>Glycine</taxon>
        <taxon>Glycine subgen. Soja</taxon>
    </lineage>
</organism>
<proteinExistence type="predicted"/>
<sequence length="77" mass="8698">MKGTNLLGTRAVYCPFHQFQTTKDADYRHSQLNSVPPSQLLSSLVYLCEYYTVAGLLAEANHLLSCKEKNNFSISNR</sequence>
<reference evidence="1" key="3">
    <citation type="submission" date="2018-07" db="EMBL/GenBank/DDBJ databases">
        <title>WGS assembly of Glycine max.</title>
        <authorList>
            <person name="Schmutz J."/>
            <person name="Cannon S."/>
            <person name="Schlueter J."/>
            <person name="Ma J."/>
            <person name="Mitros T."/>
            <person name="Nelson W."/>
            <person name="Hyten D."/>
            <person name="Song Q."/>
            <person name="Thelen J."/>
            <person name="Cheng J."/>
            <person name="Xu D."/>
            <person name="Hellsten U."/>
            <person name="May G."/>
            <person name="Yu Y."/>
            <person name="Sakurai T."/>
            <person name="Umezawa T."/>
            <person name="Bhattacharyya M."/>
            <person name="Sandhu D."/>
            <person name="Valliyodan B."/>
            <person name="Lindquist E."/>
            <person name="Peto M."/>
            <person name="Grant D."/>
            <person name="Shu S."/>
            <person name="Goodstein D."/>
            <person name="Barry K."/>
            <person name="Futrell-Griggs M."/>
            <person name="Abernathy B."/>
            <person name="Du J."/>
            <person name="Tian Z."/>
            <person name="Zhu L."/>
            <person name="Gill N."/>
            <person name="Joshi T."/>
            <person name="Libault M."/>
            <person name="Sethuraman A."/>
            <person name="Zhang X."/>
            <person name="Shinozaki K."/>
            <person name="Nguyen H."/>
            <person name="Wing R."/>
            <person name="Cregan P."/>
            <person name="Specht J."/>
            <person name="Grimwood J."/>
            <person name="Rokhsar D."/>
            <person name="Stacey G."/>
            <person name="Shoemaker R."/>
            <person name="Jackson S."/>
        </authorList>
    </citation>
    <scope>NUCLEOTIDE SEQUENCE</scope>
    <source>
        <tissue evidence="1">Callus</tissue>
    </source>
</reference>
<evidence type="ECO:0000313" key="1">
    <source>
        <dbReference type="EMBL" id="KRH47112.1"/>
    </source>
</evidence>
<evidence type="ECO:0000313" key="3">
    <source>
        <dbReference type="Proteomes" id="UP000008827"/>
    </source>
</evidence>
<accession>K7KYY1</accession>
<dbReference type="PaxDb" id="3847-GLYMA07G01160.1"/>
<dbReference type="Proteomes" id="UP000008827">
    <property type="component" value="Chromosome 7"/>
</dbReference>
<dbReference type="HOGENOM" id="CLU_2642981_0_0_1"/>
<reference evidence="2" key="2">
    <citation type="submission" date="2018-02" db="UniProtKB">
        <authorList>
            <consortium name="EnsemblPlants"/>
        </authorList>
    </citation>
    <scope>IDENTIFICATION</scope>
    <source>
        <strain evidence="2">Williams 82</strain>
    </source>
</reference>
<dbReference type="AlphaFoldDB" id="K7KYY1"/>
<dbReference type="InParanoid" id="K7KYY1"/>
<protein>
    <submittedName>
        <fullName evidence="1 2">Uncharacterized protein</fullName>
    </submittedName>
</protein>